<gene>
    <name evidence="1" type="ORF">M8744_06125</name>
</gene>
<organism evidence="1 2">
    <name type="scientific">Lutimaribacter degradans</name>
    <dbReference type="NCBI Taxonomy" id="2945989"/>
    <lineage>
        <taxon>Bacteria</taxon>
        <taxon>Pseudomonadati</taxon>
        <taxon>Pseudomonadota</taxon>
        <taxon>Alphaproteobacteria</taxon>
        <taxon>Rhodobacterales</taxon>
        <taxon>Roseobacteraceae</taxon>
        <taxon>Lutimaribacter</taxon>
    </lineage>
</organism>
<evidence type="ECO:0000313" key="1">
    <source>
        <dbReference type="EMBL" id="MCM2561716.1"/>
    </source>
</evidence>
<sequence>MPLLPNTVRVAGPIQRALTVLALAAWLSPALPARAFETMTLQVSGPEKDALTETLNAASILRAAQAEGTTQPQDVLSAALSDYRRLTETLYAQGYYGGTISIRLDGQEAARIPPLQTPARIGTVTVQVDPGRPFRFGQAEIAPRAPGSTPPRGFATGQRARSTAVRDAVDGAVTEWRGAGHAKAQVAGQDITANHANARLDAQVRLAPGPEVQFGRLLVAPGSAVTPRRVRKIAGLPEGTRYSPDSVERAATRLRRTGAFRSVQLAEGEVVGPDNRMDVTAKLVDEKPRRIGGGAEISSFEGLRLSGFWMHRNLLGGAERLRVEGEVAGIGGQTGGTDYRLSVRGERPASYGPDTSFWFKGEIERLDEPDYFTDRASITVGAHRIFSDTLSAEVGIGLETEETTDGFGTRDFTLATLPVTVTWDRRDDILDPTSGSLLRVETTPFIAIEGADTGGRVMLDARAYHALDSEARFVMAGRLQFGSILGADIDRTPPRFLFHSGGGGTVRGQPYESLGVNVGGTQTGGRSFLGLSGELRAKLGGNFGLVGFADAGYVGAEEFYDGSGDWHAGAGIGLRYDTVVGPIRLDVAAPVSGNTGDGVQIYIGIGQAF</sequence>
<name>A0ACC5ZTS5_9RHOB</name>
<protein>
    <submittedName>
        <fullName evidence="1">Autotransporter assembly complex protein TamA</fullName>
    </submittedName>
</protein>
<dbReference type="Proteomes" id="UP001203036">
    <property type="component" value="Unassembled WGS sequence"/>
</dbReference>
<comment type="caution">
    <text evidence="1">The sequence shown here is derived from an EMBL/GenBank/DDBJ whole genome shotgun (WGS) entry which is preliminary data.</text>
</comment>
<evidence type="ECO:0000313" key="2">
    <source>
        <dbReference type="Proteomes" id="UP001203036"/>
    </source>
</evidence>
<keyword evidence="2" id="KW-1185">Reference proteome</keyword>
<accession>A0ACC5ZTS5</accession>
<reference evidence="1" key="1">
    <citation type="submission" date="2022-06" db="EMBL/GenBank/DDBJ databases">
        <title>Lutimaribacter sp. EGI FJ00013, a novel bacterium isolated from a salt lake sediment enrichment.</title>
        <authorList>
            <person name="Gao L."/>
            <person name="Fang B.-Z."/>
            <person name="Li W.-J."/>
        </authorList>
    </citation>
    <scope>NUCLEOTIDE SEQUENCE</scope>
    <source>
        <strain evidence="1">EGI FJ00013</strain>
    </source>
</reference>
<proteinExistence type="predicted"/>
<dbReference type="EMBL" id="JAMQGO010000002">
    <property type="protein sequence ID" value="MCM2561716.1"/>
    <property type="molecule type" value="Genomic_DNA"/>
</dbReference>